<dbReference type="Pfam" id="PF03242">
    <property type="entry name" value="LEA_3a"/>
    <property type="match status" value="1"/>
</dbReference>
<evidence type="ECO:0000256" key="1">
    <source>
        <dbReference type="SAM" id="MobiDB-lite"/>
    </source>
</evidence>
<dbReference type="EMBL" id="LR743605">
    <property type="protein sequence ID" value="CAA2634834.1"/>
    <property type="molecule type" value="Genomic_DNA"/>
</dbReference>
<evidence type="ECO:0000313" key="3">
    <source>
        <dbReference type="Proteomes" id="UP001189122"/>
    </source>
</evidence>
<dbReference type="PANTHER" id="PTHR33509">
    <property type="entry name" value="LATE EMBRYOGENIS ABUNDANT PROTEIN 2-RELATED"/>
    <property type="match status" value="1"/>
</dbReference>
<keyword evidence="3" id="KW-1185">Reference proteome</keyword>
<name>A0A7I8JUC6_SPIIN</name>
<dbReference type="EMBL" id="CACRZD030000018">
    <property type="protein sequence ID" value="CAA6673807.1"/>
    <property type="molecule type" value="Genomic_DNA"/>
</dbReference>
<organism evidence="2">
    <name type="scientific">Spirodela intermedia</name>
    <name type="common">Intermediate duckweed</name>
    <dbReference type="NCBI Taxonomy" id="51605"/>
    <lineage>
        <taxon>Eukaryota</taxon>
        <taxon>Viridiplantae</taxon>
        <taxon>Streptophyta</taxon>
        <taxon>Embryophyta</taxon>
        <taxon>Tracheophyta</taxon>
        <taxon>Spermatophyta</taxon>
        <taxon>Magnoliopsida</taxon>
        <taxon>Liliopsida</taxon>
        <taxon>Araceae</taxon>
        <taxon>Lemnoideae</taxon>
        <taxon>Spirodela</taxon>
    </lineage>
</organism>
<protein>
    <submittedName>
        <fullName evidence="2">Uncharacterized protein</fullName>
    </submittedName>
</protein>
<dbReference type="AlphaFoldDB" id="A0A7I8JUC6"/>
<evidence type="ECO:0000313" key="2">
    <source>
        <dbReference type="EMBL" id="CAA2634834.1"/>
    </source>
</evidence>
<dbReference type="InterPro" id="IPR004926">
    <property type="entry name" value="LEA_3a"/>
</dbReference>
<dbReference type="PANTHER" id="PTHR33509:SF5">
    <property type="entry name" value="PROTEIN SENESCENCE-ASSOCIATED GENE 21, MITOCHONDRIAL"/>
    <property type="match status" value="1"/>
</dbReference>
<feature type="region of interest" description="Disordered" evidence="1">
    <location>
        <begin position="1"/>
        <end position="75"/>
    </location>
</feature>
<dbReference type="GO" id="GO:0006950">
    <property type="term" value="P:response to stress"/>
    <property type="evidence" value="ECO:0007669"/>
    <property type="project" value="TreeGrafter"/>
</dbReference>
<accession>A0A7I8JUC6</accession>
<reference evidence="2 3" key="1">
    <citation type="submission" date="2019-12" db="EMBL/GenBank/DDBJ databases">
        <authorList>
            <person name="Scholz U."/>
            <person name="Mascher M."/>
            <person name="Fiebig A."/>
        </authorList>
    </citation>
    <scope>NUCLEOTIDE SEQUENCE</scope>
</reference>
<proteinExistence type="predicted"/>
<sequence length="90" mass="9484">MLPSPVTSSAAARNERRAYRASVASKSVEEEAAPSPAPEKKKEKRTGAGGESSPAAVSSWGPDPVTGDYRPGSRAAEVDVAELRRRVLPH</sequence>
<dbReference type="Proteomes" id="UP001189122">
    <property type="component" value="Unassembled WGS sequence"/>
</dbReference>
<dbReference type="GO" id="GO:0005739">
    <property type="term" value="C:mitochondrion"/>
    <property type="evidence" value="ECO:0007669"/>
    <property type="project" value="TreeGrafter"/>
</dbReference>
<gene>
    <name evidence="2" type="ORF">SI7747_18020223</name>
</gene>